<keyword evidence="1" id="KW-1185">Reference proteome</keyword>
<protein>
    <submittedName>
        <fullName evidence="2">Uncharacterized protein</fullName>
    </submittedName>
</protein>
<name>A0A915HY12_ROMCU</name>
<dbReference type="Proteomes" id="UP000887565">
    <property type="component" value="Unplaced"/>
</dbReference>
<dbReference type="WBParaSite" id="nRc.2.0.1.t06457-RA">
    <property type="protein sequence ID" value="nRc.2.0.1.t06457-RA"/>
    <property type="gene ID" value="nRc.2.0.1.g06457"/>
</dbReference>
<dbReference type="AlphaFoldDB" id="A0A915HY12"/>
<evidence type="ECO:0000313" key="1">
    <source>
        <dbReference type="Proteomes" id="UP000887565"/>
    </source>
</evidence>
<evidence type="ECO:0000313" key="2">
    <source>
        <dbReference type="WBParaSite" id="nRc.2.0.1.t06457-RA"/>
    </source>
</evidence>
<sequence length="77" mass="9051">EPDPVGSVIQVPDPLKQIFLIRIRYCRKSGFGPSLNEARKLNHQAVIEEDKRNKLPPNFQVRQERTKWQLEEIEAKK</sequence>
<accession>A0A915HY12</accession>
<organism evidence="1 2">
    <name type="scientific">Romanomermis culicivorax</name>
    <name type="common">Nematode worm</name>
    <dbReference type="NCBI Taxonomy" id="13658"/>
    <lineage>
        <taxon>Eukaryota</taxon>
        <taxon>Metazoa</taxon>
        <taxon>Ecdysozoa</taxon>
        <taxon>Nematoda</taxon>
        <taxon>Enoplea</taxon>
        <taxon>Dorylaimia</taxon>
        <taxon>Mermithida</taxon>
        <taxon>Mermithoidea</taxon>
        <taxon>Mermithidae</taxon>
        <taxon>Romanomermis</taxon>
    </lineage>
</organism>
<proteinExistence type="predicted"/>
<reference evidence="2" key="1">
    <citation type="submission" date="2022-11" db="UniProtKB">
        <authorList>
            <consortium name="WormBaseParasite"/>
        </authorList>
    </citation>
    <scope>IDENTIFICATION</scope>
</reference>